<evidence type="ECO:0000313" key="9">
    <source>
        <dbReference type="Proteomes" id="UP000717364"/>
    </source>
</evidence>
<dbReference type="Gene3D" id="3.40.366.10">
    <property type="entry name" value="Malonyl-Coenzyme A Acyl Carrier Protein, domain 2"/>
    <property type="match status" value="1"/>
</dbReference>
<proteinExistence type="predicted"/>
<dbReference type="SMART" id="SM00827">
    <property type="entry name" value="PKS_AT"/>
    <property type="match status" value="1"/>
</dbReference>
<dbReference type="SUPFAM" id="SSF54637">
    <property type="entry name" value="Thioesterase/thiol ester dehydrase-isomerase"/>
    <property type="match status" value="1"/>
</dbReference>
<dbReference type="InterPro" id="IPR057326">
    <property type="entry name" value="KR_dom"/>
</dbReference>
<dbReference type="InterPro" id="IPR014043">
    <property type="entry name" value="Acyl_transferase_dom"/>
</dbReference>
<gene>
    <name evidence="8" type="ORF">IXB50_04620</name>
</gene>
<evidence type="ECO:0000313" key="8">
    <source>
        <dbReference type="EMBL" id="MBT9314702.1"/>
    </source>
</evidence>
<dbReference type="InterPro" id="IPR014031">
    <property type="entry name" value="Ketoacyl_synth_C"/>
</dbReference>
<dbReference type="CDD" id="cd00833">
    <property type="entry name" value="PKS"/>
    <property type="match status" value="1"/>
</dbReference>
<evidence type="ECO:0000256" key="1">
    <source>
        <dbReference type="ARBA" id="ARBA00022450"/>
    </source>
</evidence>
<feature type="region of interest" description="C-terminal hotdog fold" evidence="4">
    <location>
        <begin position="1617"/>
        <end position="1763"/>
    </location>
</feature>
<dbReference type="PROSITE" id="PS52019">
    <property type="entry name" value="PKS_MFAS_DH"/>
    <property type="match status" value="1"/>
</dbReference>
<feature type="domain" description="PKS/mFAS DH" evidence="7">
    <location>
        <begin position="1482"/>
        <end position="1763"/>
    </location>
</feature>
<sequence>MTNEIAIVGMACCYPDAHSPAELWENVLAQRRSFRRMPPERLNLADYWSNDPTVPDRTYGSEAALIKGYEFDRVAFRIMGSTFRSADLVHWVALDIANRALTNAGFPHAEGLPRESTGILLGNTLTGEFSRANSLRLRWPYVRRVIESVLEQADYSSKQNLALLQILEQTYKAPFPDISEETLAGNLSNTIAGRICNYFDFKGGGYSVDGACSSSLLAVAQACTGLLAGDLDVALVGGVDLSLDPFELVGFAKAGALATDEMRVYDARSAGFWPGEGCGFVVLMRYEDAIAQNCSIYAVIRGWGVSSDGNGGITRPEVEGQILALERAYRRAGFGIDTVSYFEGHGTGTHVGDETELSTLSRARHESNPNAPAAVIGSLKANIGHTKAAAGIAGLIKATLALHHQLLPPHPMCEQPHALLTTEDAALRVLPQGQLWPQTAPLRAGVSAMGFGGINAHIVLESSDGNRRQSLNQTEKNLLHSVQKTELFLFQTEQLEQLQQQVNQILEIAPRLSRAELTDLAAHLAQSLHLGNLRAAIVAATPMELTTQLKTLATWLAEGITDRLDLDAGIFIGQKATPPNIGFLFPGQASPTYFNGGCWEYRFDDIRELYSHTFLPDRGEGNATAIAQPAIVTASKAGMIVLEQLGITAQVAIGHSLGEITALHWAGAFDQTTLLRIAQVRGQAMTDLGSTPGAMASIQASQQAVQLLINRYPVVIAGLNSPQQTIISGEVEAINELVSQAQKWGLKAVALAVSHAFHSDLVAAAAEPLAEHLATETIQPLQRKLVSTITGTPLTAKTDIRSLLHQQVTAPVRFLEAITQANQEVDLWIEVGPGQVLTRLAQDCGETPAISIDAGGPSLRGLLQSVGATFALGSAIEPTRLFCDRFTRPFDLDWQPNFFVNPCELAPQSKMQEVSSKKNHSNQAPISKTAEISYLEKKIDRQSLGTYQPIEQFARPSANQVITKQDEVVSPLEMVRQLVAQRTELPTTAIQDHHRLLSDLHLNSITVGQLVAEAAKALELEPSAAPTNYADATVAEIAQALDDLVQTGGATAINSVNHHPPGIEAWVRTFTVEWRDCPLSSKLQVSDIKGVWQILTPCHTPFSETLQQSFQTFPGQGVVVYLATAEDAQTIDCLLSGAQQILAEDQYTHFVLVQQAPIGGGVARTLHLEHPQITTCVVTLPTDHPQSVPWILAEVQAAKGYTEVRYDQQGNRQIPILKLQQCPETSLEVPLTATDVLLVTGGGKGIAAECALALARETGVRLALLGRSHLEVDSELYRNLERIRANGIEMLYEAADVTDLQAVQKAIQKFETQLGPITAVLHGAGVNTPQLLTTLTPADFHKTLAPKVHGLNNLLLTANPKHLKFLITFGSLIARTGLRGEADYALANEWLANLMEDFQQANPSCRCLNLEWSIWSGVGMGERLGRVDALLREGITPIVPDMGISILRQLMAQSPMTTSVIITGRFGQAPTLRMEKTELPFLRFLEHPRVYYPGIELVIDANLSIGTDPYLNDHVYQGERIFPAVMGLEAMAQVATALAGESTSLVFEDVQFNRPVVIPANDTLTIRIAALVTAPGYIKVALRSDQTAFGINHFEATCHTLQVSNSKDKIKIPASSLSLNPEQDLYGSILFQSGRFQRLQGYRLLRATKCIAELSPNQTASWFNQYFSNRLILGDPGTRDAIIHSLQACIPQRTLLPVAVERIIIVPTRITEASSDTIFVSAQERERQNERFTYDLTVVDSEGNVLEEWQGLQLQAMPQTSPLKENKVWPVSLLGPYLERQLQTLIPSVNINVMVEYSQSLGRRERRDLALQQITPLSLLTYRPNGKPELISNGASSSISVAHSDSLTLVVFGKTTLGCDIETVVHRELHLWQDLLGKERFNLAQLLANETNENLNVAATRIWTALECLKKAAISVRSPLVMLEPADDTWVLLQAGSLVIATYRTSIAETVTQTVLPKDQIFSILLEKEDSQEHNPVKQTA</sequence>
<dbReference type="Gene3D" id="3.10.129.110">
    <property type="entry name" value="Polyketide synthase dehydratase"/>
    <property type="match status" value="1"/>
</dbReference>
<dbReference type="GO" id="GO:0006633">
    <property type="term" value="P:fatty acid biosynthetic process"/>
    <property type="evidence" value="ECO:0007669"/>
    <property type="project" value="TreeGrafter"/>
</dbReference>
<dbReference type="InterPro" id="IPR049551">
    <property type="entry name" value="PKS_DH_C"/>
</dbReference>
<dbReference type="InterPro" id="IPR016035">
    <property type="entry name" value="Acyl_Trfase/lysoPLipase"/>
</dbReference>
<dbReference type="Pfam" id="PF02801">
    <property type="entry name" value="Ketoacyl-synt_C"/>
    <property type="match status" value="1"/>
</dbReference>
<feature type="active site" description="Proton donor; for dehydratase activity" evidence="4">
    <location>
        <position position="1675"/>
    </location>
</feature>
<dbReference type="InterPro" id="IPR049552">
    <property type="entry name" value="PKS_DH_N"/>
</dbReference>
<feature type="region of interest" description="N-terminal hotdog fold" evidence="4">
    <location>
        <begin position="1482"/>
        <end position="1605"/>
    </location>
</feature>
<dbReference type="Gene3D" id="3.40.50.720">
    <property type="entry name" value="NAD(P)-binding Rossmann-like Domain"/>
    <property type="match status" value="1"/>
</dbReference>
<keyword evidence="3" id="KW-0808">Transferase</keyword>
<dbReference type="Gene3D" id="1.10.1200.10">
    <property type="entry name" value="ACP-like"/>
    <property type="match status" value="1"/>
</dbReference>
<dbReference type="SUPFAM" id="SSF52151">
    <property type="entry name" value="FabD/lysophospholipase-like"/>
    <property type="match status" value="1"/>
</dbReference>
<dbReference type="Proteomes" id="UP000717364">
    <property type="component" value="Unassembled WGS sequence"/>
</dbReference>
<dbReference type="GO" id="GO:0004312">
    <property type="term" value="F:fatty acid synthase activity"/>
    <property type="evidence" value="ECO:0007669"/>
    <property type="project" value="TreeGrafter"/>
</dbReference>
<evidence type="ECO:0000259" key="6">
    <source>
        <dbReference type="PROSITE" id="PS52004"/>
    </source>
</evidence>
<protein>
    <submittedName>
        <fullName evidence="8">SDR family NAD(P)-dependent oxidoreductase</fullName>
    </submittedName>
</protein>
<dbReference type="SMART" id="SM00822">
    <property type="entry name" value="PKS_KR"/>
    <property type="match status" value="1"/>
</dbReference>
<dbReference type="Pfam" id="PF08659">
    <property type="entry name" value="KR"/>
    <property type="match status" value="1"/>
</dbReference>
<dbReference type="SUPFAM" id="SSF53901">
    <property type="entry name" value="Thiolase-like"/>
    <property type="match status" value="1"/>
</dbReference>
<evidence type="ECO:0000259" key="5">
    <source>
        <dbReference type="PROSITE" id="PS50075"/>
    </source>
</evidence>
<keyword evidence="9" id="KW-1185">Reference proteome</keyword>
<feature type="active site" description="Proton acceptor; for dehydratase activity" evidence="4">
    <location>
        <position position="1514"/>
    </location>
</feature>
<dbReference type="InterPro" id="IPR036736">
    <property type="entry name" value="ACP-like_sf"/>
</dbReference>
<dbReference type="SUPFAM" id="SSF55048">
    <property type="entry name" value="Probable ACP-binding domain of malonyl-CoA ACP transacylase"/>
    <property type="match status" value="1"/>
</dbReference>
<dbReference type="PROSITE" id="PS52004">
    <property type="entry name" value="KS3_2"/>
    <property type="match status" value="1"/>
</dbReference>
<dbReference type="PANTHER" id="PTHR43775:SF51">
    <property type="entry name" value="INACTIVE PHENOLPHTHIOCEROL SYNTHESIS POLYKETIDE SYNTHASE TYPE I PKS1-RELATED"/>
    <property type="match status" value="1"/>
</dbReference>
<name>A0A947DD17_9CYAN</name>
<dbReference type="InterPro" id="IPR049900">
    <property type="entry name" value="PKS_mFAS_DH"/>
</dbReference>
<dbReference type="InterPro" id="IPR036291">
    <property type="entry name" value="NAD(P)-bd_dom_sf"/>
</dbReference>
<evidence type="ECO:0000256" key="2">
    <source>
        <dbReference type="ARBA" id="ARBA00022553"/>
    </source>
</evidence>
<keyword evidence="2" id="KW-0597">Phosphoprotein</keyword>
<dbReference type="RefSeq" id="WP_215607776.1">
    <property type="nucleotide sequence ID" value="NZ_JADOES010000006.1"/>
</dbReference>
<evidence type="ECO:0000256" key="3">
    <source>
        <dbReference type="ARBA" id="ARBA00022679"/>
    </source>
</evidence>
<dbReference type="SMART" id="SM00825">
    <property type="entry name" value="PKS_KS"/>
    <property type="match status" value="1"/>
</dbReference>
<accession>A0A947DD17</accession>
<feature type="domain" description="Ketosynthase family 3 (KS3)" evidence="6">
    <location>
        <begin position="2"/>
        <end position="462"/>
    </location>
</feature>
<evidence type="ECO:0000256" key="4">
    <source>
        <dbReference type="PROSITE-ProRule" id="PRU01363"/>
    </source>
</evidence>
<dbReference type="InterPro" id="IPR013968">
    <property type="entry name" value="PKS_KR"/>
</dbReference>
<dbReference type="CDD" id="cd08953">
    <property type="entry name" value="KR_2_SDR_x"/>
    <property type="match status" value="1"/>
</dbReference>
<dbReference type="Pfam" id="PF00109">
    <property type="entry name" value="ketoacyl-synt"/>
    <property type="match status" value="1"/>
</dbReference>
<dbReference type="InterPro" id="IPR014030">
    <property type="entry name" value="Ketoacyl_synth_N"/>
</dbReference>
<dbReference type="Pfam" id="PF14765">
    <property type="entry name" value="PS-DH"/>
    <property type="match status" value="1"/>
</dbReference>
<keyword evidence="1" id="KW-0596">Phosphopantetheine</keyword>
<reference evidence="8" key="2">
    <citation type="journal article" date="2021" name="Mar. Drugs">
        <title>Genome Reduction and Secondary Metabolism of the Marine Sponge-Associated Cyanobacterium Leptothoe.</title>
        <authorList>
            <person name="Konstantinou D."/>
            <person name="Popin R.V."/>
            <person name="Fewer D.P."/>
            <person name="Sivonen K."/>
            <person name="Gkelis S."/>
        </authorList>
    </citation>
    <scope>NUCLEOTIDE SEQUENCE</scope>
    <source>
        <strain evidence="8">TAU-MAC 1115</strain>
    </source>
</reference>
<dbReference type="PANTHER" id="PTHR43775">
    <property type="entry name" value="FATTY ACID SYNTHASE"/>
    <property type="match status" value="1"/>
</dbReference>
<dbReference type="SUPFAM" id="SSF47336">
    <property type="entry name" value="ACP-like"/>
    <property type="match status" value="1"/>
</dbReference>
<dbReference type="InterPro" id="IPR029069">
    <property type="entry name" value="HotDog_dom_sf"/>
</dbReference>
<dbReference type="Pfam" id="PF00698">
    <property type="entry name" value="Acyl_transf_1"/>
    <property type="match status" value="1"/>
</dbReference>
<dbReference type="InterPro" id="IPR016039">
    <property type="entry name" value="Thiolase-like"/>
</dbReference>
<organism evidence="8 9">
    <name type="scientific">Leptothoe spongobia TAU-MAC 1115</name>
    <dbReference type="NCBI Taxonomy" id="1967444"/>
    <lineage>
        <taxon>Bacteria</taxon>
        <taxon>Bacillati</taxon>
        <taxon>Cyanobacteriota</taxon>
        <taxon>Cyanophyceae</taxon>
        <taxon>Nodosilineales</taxon>
        <taxon>Cymatolegaceae</taxon>
        <taxon>Leptothoe</taxon>
        <taxon>Leptothoe spongobia</taxon>
    </lineage>
</organism>
<dbReference type="InterPro" id="IPR001227">
    <property type="entry name" value="Ac_transferase_dom_sf"/>
</dbReference>
<reference evidence="8" key="1">
    <citation type="submission" date="2020-11" db="EMBL/GenBank/DDBJ databases">
        <authorList>
            <person name="Konstantinou D."/>
            <person name="Gkelis S."/>
            <person name="Popin R."/>
            <person name="Fewer D."/>
            <person name="Sivonen K."/>
        </authorList>
    </citation>
    <scope>NUCLEOTIDE SEQUENCE</scope>
    <source>
        <strain evidence="8">TAU-MAC 1115</strain>
    </source>
</reference>
<dbReference type="SUPFAM" id="SSF51735">
    <property type="entry name" value="NAD(P)-binding Rossmann-fold domains"/>
    <property type="match status" value="1"/>
</dbReference>
<dbReference type="InterPro" id="IPR042104">
    <property type="entry name" value="PKS_dehydratase_sf"/>
</dbReference>
<dbReference type="EMBL" id="JADOES010000006">
    <property type="protein sequence ID" value="MBT9314702.1"/>
    <property type="molecule type" value="Genomic_DNA"/>
</dbReference>
<dbReference type="PROSITE" id="PS50075">
    <property type="entry name" value="CARRIER"/>
    <property type="match status" value="1"/>
</dbReference>
<dbReference type="InterPro" id="IPR050091">
    <property type="entry name" value="PKS_NRPS_Biosynth_Enz"/>
</dbReference>
<dbReference type="InterPro" id="IPR009081">
    <property type="entry name" value="PP-bd_ACP"/>
</dbReference>
<dbReference type="Gene3D" id="3.40.47.10">
    <property type="match status" value="1"/>
</dbReference>
<dbReference type="InterPro" id="IPR016036">
    <property type="entry name" value="Malonyl_transacylase_ACP-bd"/>
</dbReference>
<evidence type="ECO:0000259" key="7">
    <source>
        <dbReference type="PROSITE" id="PS52019"/>
    </source>
</evidence>
<dbReference type="InterPro" id="IPR020841">
    <property type="entry name" value="PKS_Beta-ketoAc_synthase_dom"/>
</dbReference>
<comment type="caution">
    <text evidence="8">The sequence shown here is derived from an EMBL/GenBank/DDBJ whole genome shotgun (WGS) entry which is preliminary data.</text>
</comment>
<dbReference type="Pfam" id="PF21089">
    <property type="entry name" value="PKS_DH_N"/>
    <property type="match status" value="1"/>
</dbReference>
<feature type="domain" description="Carrier" evidence="5">
    <location>
        <begin position="969"/>
        <end position="1045"/>
    </location>
</feature>